<dbReference type="EC" id="2.1.3.1" evidence="4"/>
<name>A0A5C6CYV8_9BACT</name>
<dbReference type="Pfam" id="PF00364">
    <property type="entry name" value="Biotin_lipoyl"/>
    <property type="match status" value="1"/>
</dbReference>
<dbReference type="RefSeq" id="WP_146447748.1">
    <property type="nucleotide sequence ID" value="NZ_SJPS01000001.1"/>
</dbReference>
<gene>
    <name evidence="4" type="ORF">Pla144_05490</name>
</gene>
<dbReference type="Proteomes" id="UP000318437">
    <property type="component" value="Unassembled WGS sequence"/>
</dbReference>
<dbReference type="AlphaFoldDB" id="A0A5C6CYV8"/>
<feature type="region of interest" description="Disordered" evidence="2">
    <location>
        <begin position="23"/>
        <end position="61"/>
    </location>
</feature>
<protein>
    <submittedName>
        <fullName evidence="4">Methylmalonyl-CoA carboxyltransferase 1.3S subunit</fullName>
        <ecNumber evidence="4">2.1.3.1</ecNumber>
    </submittedName>
</protein>
<organism evidence="4 5">
    <name type="scientific">Bythopirellula polymerisocia</name>
    <dbReference type="NCBI Taxonomy" id="2528003"/>
    <lineage>
        <taxon>Bacteria</taxon>
        <taxon>Pseudomonadati</taxon>
        <taxon>Planctomycetota</taxon>
        <taxon>Planctomycetia</taxon>
        <taxon>Pirellulales</taxon>
        <taxon>Lacipirellulaceae</taxon>
        <taxon>Bythopirellula</taxon>
    </lineage>
</organism>
<dbReference type="PANTHER" id="PTHR45266:SF3">
    <property type="entry name" value="OXALOACETATE DECARBOXYLASE ALPHA CHAIN"/>
    <property type="match status" value="1"/>
</dbReference>
<dbReference type="InterPro" id="IPR000089">
    <property type="entry name" value="Biotin_lipoyl"/>
</dbReference>
<dbReference type="OrthoDB" id="9811735at2"/>
<dbReference type="SUPFAM" id="SSF51230">
    <property type="entry name" value="Single hybrid motif"/>
    <property type="match status" value="1"/>
</dbReference>
<keyword evidence="1" id="KW-0092">Biotin</keyword>
<reference evidence="4 5" key="1">
    <citation type="submission" date="2019-02" db="EMBL/GenBank/DDBJ databases">
        <title>Deep-cultivation of Planctomycetes and their phenomic and genomic characterization uncovers novel biology.</title>
        <authorList>
            <person name="Wiegand S."/>
            <person name="Jogler M."/>
            <person name="Boedeker C."/>
            <person name="Pinto D."/>
            <person name="Vollmers J."/>
            <person name="Rivas-Marin E."/>
            <person name="Kohn T."/>
            <person name="Peeters S.H."/>
            <person name="Heuer A."/>
            <person name="Rast P."/>
            <person name="Oberbeckmann S."/>
            <person name="Bunk B."/>
            <person name="Jeske O."/>
            <person name="Meyerdierks A."/>
            <person name="Storesund J.E."/>
            <person name="Kallscheuer N."/>
            <person name="Luecker S."/>
            <person name="Lage O.M."/>
            <person name="Pohl T."/>
            <person name="Merkel B.J."/>
            <person name="Hornburger P."/>
            <person name="Mueller R.-W."/>
            <person name="Bruemmer F."/>
            <person name="Labrenz M."/>
            <person name="Spormann A.M."/>
            <person name="Op Den Camp H."/>
            <person name="Overmann J."/>
            <person name="Amann R."/>
            <person name="Jetten M.S.M."/>
            <person name="Mascher T."/>
            <person name="Medema M.H."/>
            <person name="Devos D.P."/>
            <person name="Kaster A.-K."/>
            <person name="Ovreas L."/>
            <person name="Rohde M."/>
            <person name="Galperin M.Y."/>
            <person name="Jogler C."/>
        </authorList>
    </citation>
    <scope>NUCLEOTIDE SEQUENCE [LARGE SCALE GENOMIC DNA]</scope>
    <source>
        <strain evidence="4 5">Pla144</strain>
    </source>
</reference>
<evidence type="ECO:0000256" key="1">
    <source>
        <dbReference type="ARBA" id="ARBA00023267"/>
    </source>
</evidence>
<dbReference type="InterPro" id="IPR050709">
    <property type="entry name" value="Biotin_Carboxyl_Carrier/Decarb"/>
</dbReference>
<evidence type="ECO:0000256" key="2">
    <source>
        <dbReference type="SAM" id="MobiDB-lite"/>
    </source>
</evidence>
<dbReference type="GO" id="GO:0047154">
    <property type="term" value="F:methylmalonyl-CoA carboxytransferase activity"/>
    <property type="evidence" value="ECO:0007669"/>
    <property type="project" value="UniProtKB-EC"/>
</dbReference>
<evidence type="ECO:0000313" key="4">
    <source>
        <dbReference type="EMBL" id="TWU29770.1"/>
    </source>
</evidence>
<keyword evidence="4" id="KW-0808">Transferase</keyword>
<evidence type="ECO:0000259" key="3">
    <source>
        <dbReference type="PROSITE" id="PS50968"/>
    </source>
</evidence>
<dbReference type="PROSITE" id="PS00188">
    <property type="entry name" value="BIOTIN"/>
    <property type="match status" value="1"/>
</dbReference>
<evidence type="ECO:0000313" key="5">
    <source>
        <dbReference type="Proteomes" id="UP000318437"/>
    </source>
</evidence>
<dbReference type="EMBL" id="SJPS01000001">
    <property type="protein sequence ID" value="TWU29770.1"/>
    <property type="molecule type" value="Genomic_DNA"/>
</dbReference>
<feature type="compositionally biased region" description="Low complexity" evidence="2">
    <location>
        <begin position="40"/>
        <end position="61"/>
    </location>
</feature>
<proteinExistence type="predicted"/>
<accession>A0A5C6CYV8</accession>
<sequence length="131" mass="13358">MKKLRITVGKKTYDVTVEVLGEEVSANPLPGPHSQAATRSPQASHEPAAASAAPQPAASHSAGAVVSPMAGLIKGILVKQGDEVTAGTVLIVLEAMKMDNKITASSSGTVASISVQEGDNVQEGQELLAME</sequence>
<keyword evidence="5" id="KW-1185">Reference proteome</keyword>
<comment type="caution">
    <text evidence="4">The sequence shown here is derived from an EMBL/GenBank/DDBJ whole genome shotgun (WGS) entry which is preliminary data.</text>
</comment>
<dbReference type="PROSITE" id="PS50968">
    <property type="entry name" value="BIOTINYL_LIPOYL"/>
    <property type="match status" value="1"/>
</dbReference>
<dbReference type="InterPro" id="IPR001882">
    <property type="entry name" value="Biotin_BS"/>
</dbReference>
<dbReference type="FunFam" id="2.40.50.100:FF:000003">
    <property type="entry name" value="Acetyl-CoA carboxylase biotin carboxyl carrier protein"/>
    <property type="match status" value="1"/>
</dbReference>
<dbReference type="CDD" id="cd06850">
    <property type="entry name" value="biotinyl_domain"/>
    <property type="match status" value="1"/>
</dbReference>
<dbReference type="InterPro" id="IPR011053">
    <property type="entry name" value="Single_hybrid_motif"/>
</dbReference>
<feature type="domain" description="Lipoyl-binding" evidence="3">
    <location>
        <begin position="56"/>
        <end position="131"/>
    </location>
</feature>
<dbReference type="Gene3D" id="2.40.50.100">
    <property type="match status" value="1"/>
</dbReference>
<dbReference type="PANTHER" id="PTHR45266">
    <property type="entry name" value="OXALOACETATE DECARBOXYLASE ALPHA CHAIN"/>
    <property type="match status" value="1"/>
</dbReference>